<evidence type="ECO:0000313" key="1">
    <source>
        <dbReference type="EMBL" id="KAI4382163.1"/>
    </source>
</evidence>
<evidence type="ECO:0000313" key="2">
    <source>
        <dbReference type="Proteomes" id="UP001057402"/>
    </source>
</evidence>
<organism evidence="1 2">
    <name type="scientific">Melastoma candidum</name>
    <dbReference type="NCBI Taxonomy" id="119954"/>
    <lineage>
        <taxon>Eukaryota</taxon>
        <taxon>Viridiplantae</taxon>
        <taxon>Streptophyta</taxon>
        <taxon>Embryophyta</taxon>
        <taxon>Tracheophyta</taxon>
        <taxon>Spermatophyta</taxon>
        <taxon>Magnoliopsida</taxon>
        <taxon>eudicotyledons</taxon>
        <taxon>Gunneridae</taxon>
        <taxon>Pentapetalae</taxon>
        <taxon>rosids</taxon>
        <taxon>malvids</taxon>
        <taxon>Myrtales</taxon>
        <taxon>Melastomataceae</taxon>
        <taxon>Melastomatoideae</taxon>
        <taxon>Melastomateae</taxon>
        <taxon>Melastoma</taxon>
    </lineage>
</organism>
<proteinExistence type="predicted"/>
<sequence>MDDGDDHLPDRKGPEEDGYESATGREDKKDPLLIKLKIPKAGGPQSRRDGSPEVKDAVVRTCEFCGKEFMNGKALGGHVRIHNQEGKFKGVGPSSKKLKRKVDELGVGNEFGSLGKEDDDVSGERSGRWWWDVVRLLYMR</sequence>
<reference evidence="2" key="1">
    <citation type="journal article" date="2023" name="Front. Plant Sci.">
        <title>Chromosomal-level genome assembly of Melastoma candidum provides insights into trichome evolution.</title>
        <authorList>
            <person name="Zhong Y."/>
            <person name="Wu W."/>
            <person name="Sun C."/>
            <person name="Zou P."/>
            <person name="Liu Y."/>
            <person name="Dai S."/>
            <person name="Zhou R."/>
        </authorList>
    </citation>
    <scope>NUCLEOTIDE SEQUENCE [LARGE SCALE GENOMIC DNA]</scope>
</reference>
<accession>A0ACB9RUS1</accession>
<protein>
    <submittedName>
        <fullName evidence="1">Uncharacterized protein</fullName>
    </submittedName>
</protein>
<dbReference type="EMBL" id="CM042882">
    <property type="protein sequence ID" value="KAI4382163.1"/>
    <property type="molecule type" value="Genomic_DNA"/>
</dbReference>
<dbReference type="Proteomes" id="UP001057402">
    <property type="component" value="Chromosome 3"/>
</dbReference>
<gene>
    <name evidence="1" type="ORF">MLD38_008161</name>
</gene>
<comment type="caution">
    <text evidence="1">The sequence shown here is derived from an EMBL/GenBank/DDBJ whole genome shotgun (WGS) entry which is preliminary data.</text>
</comment>
<keyword evidence="2" id="KW-1185">Reference proteome</keyword>
<name>A0ACB9RUS1_9MYRT</name>